<reference evidence="3" key="1">
    <citation type="submission" date="2022-06" db="EMBL/GenBank/DDBJ databases">
        <authorList>
            <consortium name="SYNGENTA / RWTH Aachen University"/>
        </authorList>
    </citation>
    <scope>NUCLEOTIDE SEQUENCE</scope>
</reference>
<keyword evidence="4" id="KW-1185">Reference proteome</keyword>
<name>A0AAV0AI43_PHAPC</name>
<sequence>MLVLFLIILFSLTSSSWSYVPEGVLRVADGDLQIRRFAHPPDEQDFAWLIGKHHHHYELDLHQSDPQSSIVAQTQLSQTSSFQQPITSSSESLEQILNDYPQDLINQPHQLTGDLWINSGNHREDDPHAYNPGIHLPQQENWAEYFHHPSDSMPIVHTEINHFNPPNHIVPNYQHMNGQTGNFWTQPPLQDQSIEGSNLPRPYISSPGREENLINGIVENNHLIKPSNVPNVFGNDIASNILSPRFNSLHDTESNWIQDFENNNHGGSVYHEKSTLGLSGATFFHGNHMNHPNYGPGGFGEKNIYDHLSPENDINDEIFLNDLIHSPPHLAQGNEKGELGIAKGHESAPLGVVTQSTHIKNHGFEIGKTLESDSHSDSSVSNDPWSVIQQFKDIIPNVKLYKNNLSFKSDFDSLSSNDPWPRGEKYSNEDKSLSSQDDSEDDNNIFMEERRPRKKRKISELLSWGNESIKDSTQKSELFKEYIGEKIGRGSSDLSNKMSVIAANEILNPSENKKLKDKIGLTSQKNSEVKTSIINKEKRQRRNKKKLAEKIVEDGEKKSGSTKRKEATLSYKGANSGPAPASASGRYNIVKKHRIIKAKKRFLDELNYWENNIFKKATRKGDKKGFLPRNFSTAGKDKSPILIKTYDPENTSFNSEKVEDKNNSKKQLQDLMMQDNYMFDLFFFKQIIDKVKKINDILLKSAVLDFFVPMRKVLDKKQTGVFYISPEDVSTFSCTYSYLKVSLKHHKELLNEEDSDQVESKVFKLPRDIIDWIGNLSIHSKFYKEGKFGSNMNSWSNRILIIEDIRKRFLVMSSAILKAIGESKEEIINQFKKKQERAIEVIDDIFLNVDFRSKRSRGIKINIDRESNLKVNEAKNQASTDLLIETTEYQADKETGKLIKSFSDYFEKDNFRECSRNSIVAELIVHWLTVTDHPILDTITIEGKDNHEYKFLSFWKNFFSVIRMLDLMKDN</sequence>
<evidence type="ECO:0000313" key="3">
    <source>
        <dbReference type="EMBL" id="CAH7666736.1"/>
    </source>
</evidence>
<feature type="compositionally biased region" description="Basic and acidic residues" evidence="1">
    <location>
        <begin position="546"/>
        <end position="567"/>
    </location>
</feature>
<feature type="signal peptide" evidence="2">
    <location>
        <begin position="1"/>
        <end position="18"/>
    </location>
</feature>
<accession>A0AAV0AI43</accession>
<dbReference type="AlphaFoldDB" id="A0AAV0AI43"/>
<proteinExistence type="predicted"/>
<feature type="compositionally biased region" description="Basic and acidic residues" evidence="1">
    <location>
        <begin position="421"/>
        <end position="432"/>
    </location>
</feature>
<dbReference type="EMBL" id="CALTRL010000147">
    <property type="protein sequence ID" value="CAH7666736.1"/>
    <property type="molecule type" value="Genomic_DNA"/>
</dbReference>
<gene>
    <name evidence="3" type="ORF">PPACK8108_LOCUS1088</name>
</gene>
<protein>
    <submittedName>
        <fullName evidence="3">Expressed protein</fullName>
    </submittedName>
</protein>
<evidence type="ECO:0000256" key="2">
    <source>
        <dbReference type="SAM" id="SignalP"/>
    </source>
</evidence>
<organism evidence="3 4">
    <name type="scientific">Phakopsora pachyrhizi</name>
    <name type="common">Asian soybean rust disease fungus</name>
    <dbReference type="NCBI Taxonomy" id="170000"/>
    <lineage>
        <taxon>Eukaryota</taxon>
        <taxon>Fungi</taxon>
        <taxon>Dikarya</taxon>
        <taxon>Basidiomycota</taxon>
        <taxon>Pucciniomycotina</taxon>
        <taxon>Pucciniomycetes</taxon>
        <taxon>Pucciniales</taxon>
        <taxon>Phakopsoraceae</taxon>
        <taxon>Phakopsora</taxon>
    </lineage>
</organism>
<feature type="compositionally biased region" description="Low complexity" evidence="1">
    <location>
        <begin position="573"/>
        <end position="582"/>
    </location>
</feature>
<feature type="region of interest" description="Disordered" evidence="1">
    <location>
        <begin position="535"/>
        <end position="582"/>
    </location>
</feature>
<feature type="region of interest" description="Disordered" evidence="1">
    <location>
        <begin position="412"/>
        <end position="451"/>
    </location>
</feature>
<evidence type="ECO:0000313" key="4">
    <source>
        <dbReference type="Proteomes" id="UP001153365"/>
    </source>
</evidence>
<evidence type="ECO:0000256" key="1">
    <source>
        <dbReference type="SAM" id="MobiDB-lite"/>
    </source>
</evidence>
<dbReference type="Proteomes" id="UP001153365">
    <property type="component" value="Unassembled WGS sequence"/>
</dbReference>
<feature type="chain" id="PRO_5043953501" evidence="2">
    <location>
        <begin position="19"/>
        <end position="971"/>
    </location>
</feature>
<comment type="caution">
    <text evidence="3">The sequence shown here is derived from an EMBL/GenBank/DDBJ whole genome shotgun (WGS) entry which is preliminary data.</text>
</comment>
<keyword evidence="2" id="KW-0732">Signal</keyword>